<name>A0AAW2HUQ7_9NEOP</name>
<comment type="caution">
    <text evidence="3">The sequence shown here is derived from an EMBL/GenBank/DDBJ whole genome shotgun (WGS) entry which is preliminary data.</text>
</comment>
<evidence type="ECO:0000259" key="1">
    <source>
        <dbReference type="Pfam" id="PF03372"/>
    </source>
</evidence>
<dbReference type="EMBL" id="JARGDH010000003">
    <property type="protein sequence ID" value="KAL0273755.1"/>
    <property type="molecule type" value="Genomic_DNA"/>
</dbReference>
<feature type="domain" description="Endonuclease/exonuclease/phosphatase" evidence="1">
    <location>
        <begin position="306"/>
        <end position="612"/>
    </location>
</feature>
<evidence type="ECO:0000313" key="3">
    <source>
        <dbReference type="EMBL" id="KAL0273755.1"/>
    </source>
</evidence>
<dbReference type="AlphaFoldDB" id="A0AAW2HUQ7"/>
<evidence type="ECO:0008006" key="4">
    <source>
        <dbReference type="Google" id="ProtNLM"/>
    </source>
</evidence>
<dbReference type="GO" id="GO:0000175">
    <property type="term" value="F:3'-5'-RNA exonuclease activity"/>
    <property type="evidence" value="ECO:0007669"/>
    <property type="project" value="TreeGrafter"/>
</dbReference>
<reference evidence="3" key="1">
    <citation type="journal article" date="2024" name="Gigascience">
        <title>Chromosome-level genome of the poultry shaft louse Menopon gallinae provides insight into the host-switching and adaptive evolution of parasitic lice.</title>
        <authorList>
            <person name="Xu Y."/>
            <person name="Ma L."/>
            <person name="Liu S."/>
            <person name="Liang Y."/>
            <person name="Liu Q."/>
            <person name="He Z."/>
            <person name="Tian L."/>
            <person name="Duan Y."/>
            <person name="Cai W."/>
            <person name="Li H."/>
            <person name="Song F."/>
        </authorList>
    </citation>
    <scope>NUCLEOTIDE SEQUENCE</scope>
    <source>
        <strain evidence="3">Cailab_2023a</strain>
    </source>
</reference>
<dbReference type="InterPro" id="IPR050410">
    <property type="entry name" value="CCR4/nocturin_mRNA_transcr"/>
</dbReference>
<dbReference type="SUPFAM" id="SSF56219">
    <property type="entry name" value="DNase I-like"/>
    <property type="match status" value="1"/>
</dbReference>
<sequence>MYIYFFKCIYLRVIVMHSMAFNCGNKIIVRIIRQSKVNCLFQRFMSKPILTDRGNMFIPRPRTAYFKRVEESTICSLSVVFENENLNVRKNLTVNKSEKATIRELLQRLNLKIYTQLEKTRKKRLKKNPDLEDVPEVQSKFYCSGVEMTDDVPCEQLFGLQGNVNLIILGETYDVLFNVPWINAIRLPDVIISGTIVKPSKLEIIFSDRNNTVFKWFRSEERGRPNYEAPRDSWIHVGDGFNYNVSDDDVGHLLKLVCTPMNETTTGPDFVEISSCVVQKCDHHYYFMKTHQLTKERVGKDEIRVVTYNILADYYTTTKEGKVMFDYCPPHALHASQRMSAIYNELAGYNADVMCIQEIDGKAYGDDILPLFERLGISGVHSTKTSEDGIACLYNKEKFLFLGSKCIVYGSEISVNPLLSDIYNYLQQNSELFNKFSNLVHSLQLLALESVHHTNKILIVGNVHLYSQAEADIIRLLQVITSFILMKSFKEDLRQRFPDKKSSFILCGDFNSTPECEIYNLIKSGSISSDNPIWEKDIEIGKEGLSYNLPLDMDSAFDAPKFTNYTRSFQGCLDYIFYDKDGFEVSTLYPLPSEEELSANVAIPSVAFPSDHIPLIADLRWKSIT</sequence>
<dbReference type="Pfam" id="PF21171">
    <property type="entry name" value="PDE12-like_N"/>
    <property type="match status" value="1"/>
</dbReference>
<organism evidence="3">
    <name type="scientific">Menopon gallinae</name>
    <name type="common">poultry shaft louse</name>
    <dbReference type="NCBI Taxonomy" id="328185"/>
    <lineage>
        <taxon>Eukaryota</taxon>
        <taxon>Metazoa</taxon>
        <taxon>Ecdysozoa</taxon>
        <taxon>Arthropoda</taxon>
        <taxon>Hexapoda</taxon>
        <taxon>Insecta</taxon>
        <taxon>Pterygota</taxon>
        <taxon>Neoptera</taxon>
        <taxon>Paraneoptera</taxon>
        <taxon>Psocodea</taxon>
        <taxon>Troctomorpha</taxon>
        <taxon>Phthiraptera</taxon>
        <taxon>Amblycera</taxon>
        <taxon>Menoponidae</taxon>
        <taxon>Menopon</taxon>
    </lineage>
</organism>
<protein>
    <recommendedName>
        <fullName evidence="4">2',5'-phosphodiesterase 12</fullName>
    </recommendedName>
</protein>
<feature type="domain" description="2',5'-phosphodiesterase 12-like N-terminal" evidence="2">
    <location>
        <begin position="181"/>
        <end position="278"/>
    </location>
</feature>
<dbReference type="InterPro" id="IPR048821">
    <property type="entry name" value="PDE12-like_N"/>
</dbReference>
<dbReference type="GO" id="GO:0005739">
    <property type="term" value="C:mitochondrion"/>
    <property type="evidence" value="ECO:0007669"/>
    <property type="project" value="TreeGrafter"/>
</dbReference>
<proteinExistence type="predicted"/>
<evidence type="ECO:0000259" key="2">
    <source>
        <dbReference type="Pfam" id="PF21171"/>
    </source>
</evidence>
<dbReference type="Gene3D" id="3.60.10.10">
    <property type="entry name" value="Endonuclease/exonuclease/phosphatase"/>
    <property type="match status" value="1"/>
</dbReference>
<dbReference type="Pfam" id="PF03372">
    <property type="entry name" value="Exo_endo_phos"/>
    <property type="match status" value="1"/>
</dbReference>
<dbReference type="InterPro" id="IPR005135">
    <property type="entry name" value="Endo/exonuclease/phosphatase"/>
</dbReference>
<dbReference type="PANTHER" id="PTHR12121">
    <property type="entry name" value="CARBON CATABOLITE REPRESSOR PROTEIN 4"/>
    <property type="match status" value="1"/>
</dbReference>
<gene>
    <name evidence="3" type="ORF">PYX00_006360</name>
</gene>
<dbReference type="InterPro" id="IPR036691">
    <property type="entry name" value="Endo/exonu/phosph_ase_sf"/>
</dbReference>
<accession>A0AAW2HUQ7</accession>
<dbReference type="PANTHER" id="PTHR12121:SF37">
    <property type="entry name" value="2',5'-PHOSPHODIESTERASE 12"/>
    <property type="match status" value="1"/>
</dbReference>
<dbReference type="GO" id="GO:0000288">
    <property type="term" value="P:nuclear-transcribed mRNA catabolic process, deadenylation-dependent decay"/>
    <property type="evidence" value="ECO:0007669"/>
    <property type="project" value="TreeGrafter"/>
</dbReference>